<feature type="domain" description="Tryptophan-rich" evidence="2">
    <location>
        <begin position="51"/>
        <end position="151"/>
    </location>
</feature>
<gene>
    <name evidence="3" type="ORF">GALL_454280</name>
</gene>
<dbReference type="AlphaFoldDB" id="A0A1J5PP52"/>
<evidence type="ECO:0000256" key="1">
    <source>
        <dbReference type="SAM" id="MobiDB-lite"/>
    </source>
</evidence>
<evidence type="ECO:0000259" key="2">
    <source>
        <dbReference type="Pfam" id="PF07483"/>
    </source>
</evidence>
<protein>
    <recommendedName>
        <fullName evidence="2">Tryptophan-rich domain-containing protein</fullName>
    </recommendedName>
</protein>
<name>A0A1J5PP52_9ZZZZ</name>
<proteinExistence type="predicted"/>
<reference evidence="3" key="1">
    <citation type="submission" date="2016-10" db="EMBL/GenBank/DDBJ databases">
        <title>Sequence of Gallionella enrichment culture.</title>
        <authorList>
            <person name="Poehlein A."/>
            <person name="Muehling M."/>
            <person name="Daniel R."/>
        </authorList>
    </citation>
    <scope>NUCLEOTIDE SEQUENCE</scope>
</reference>
<organism evidence="3">
    <name type="scientific">mine drainage metagenome</name>
    <dbReference type="NCBI Taxonomy" id="410659"/>
    <lineage>
        <taxon>unclassified sequences</taxon>
        <taxon>metagenomes</taxon>
        <taxon>ecological metagenomes</taxon>
    </lineage>
</organism>
<evidence type="ECO:0000313" key="3">
    <source>
        <dbReference type="EMBL" id="OIQ72938.1"/>
    </source>
</evidence>
<feature type="region of interest" description="Disordered" evidence="1">
    <location>
        <begin position="326"/>
        <end position="356"/>
    </location>
</feature>
<dbReference type="EMBL" id="MLJW01003066">
    <property type="protein sequence ID" value="OIQ72938.1"/>
    <property type="molecule type" value="Genomic_DNA"/>
</dbReference>
<feature type="compositionally biased region" description="Polar residues" evidence="1">
    <location>
        <begin position="326"/>
        <end position="335"/>
    </location>
</feature>
<sequence length="356" mass="35940">MFQPGSGTSGALESLETSFNQDLNGDGMIGAVATVIHTDTNSFGSIKLAQVGSNYFLENASTGTGPELQYAGAAVTDGEFGAWTPIGAALTATGYEVAWRLGATNQYSVWATDSNGNYTSNLFQPGSGSSTALESLETSFNQDLNGDGVIGIYAAPSTTLLISSSLSGPSGAATIGTGATLELAAADSASVTFTSSTGMLKLDSPSTFSGVIFGFTGDGTLAGSDQIDLKGVNFSSVQDSYANGVLTVTDGTHTDTLDFNGSYTLANFKFASDGNGGTIVYDPPVPAVQGGSVPAVIMNDPAVSALNQQLALFSQQMASAFPSSAFGSDSASTVSPPELGGQLAQLAQPVASQQHA</sequence>
<accession>A0A1J5PP52</accession>
<dbReference type="Pfam" id="PF07483">
    <property type="entry name" value="W_rich_C"/>
    <property type="match status" value="1"/>
</dbReference>
<dbReference type="InterPro" id="IPR011121">
    <property type="entry name" value="Trp-rich_dom"/>
</dbReference>
<comment type="caution">
    <text evidence="3">The sequence shown here is derived from an EMBL/GenBank/DDBJ whole genome shotgun (WGS) entry which is preliminary data.</text>
</comment>